<feature type="region of interest" description="Disordered" evidence="1">
    <location>
        <begin position="1"/>
        <end position="30"/>
    </location>
</feature>
<dbReference type="Proteomes" id="UP001519460">
    <property type="component" value="Unassembled WGS sequence"/>
</dbReference>
<protein>
    <submittedName>
        <fullName evidence="2">Uncharacterized protein</fullName>
    </submittedName>
</protein>
<feature type="region of interest" description="Disordered" evidence="1">
    <location>
        <begin position="49"/>
        <end position="70"/>
    </location>
</feature>
<feature type="compositionally biased region" description="Basic and acidic residues" evidence="1">
    <location>
        <begin position="52"/>
        <end position="66"/>
    </location>
</feature>
<reference evidence="2 3" key="1">
    <citation type="journal article" date="2023" name="Sci. Data">
        <title>Genome assembly of the Korean intertidal mud-creeper Batillaria attramentaria.</title>
        <authorList>
            <person name="Patra A.K."/>
            <person name="Ho P.T."/>
            <person name="Jun S."/>
            <person name="Lee S.J."/>
            <person name="Kim Y."/>
            <person name="Won Y.J."/>
        </authorList>
    </citation>
    <scope>NUCLEOTIDE SEQUENCE [LARGE SCALE GENOMIC DNA]</scope>
    <source>
        <strain evidence="2">Wonlab-2016</strain>
    </source>
</reference>
<feature type="compositionally biased region" description="Low complexity" evidence="1">
    <location>
        <begin position="16"/>
        <end position="30"/>
    </location>
</feature>
<comment type="caution">
    <text evidence="2">The sequence shown here is derived from an EMBL/GenBank/DDBJ whole genome shotgun (WGS) entry which is preliminary data.</text>
</comment>
<name>A0ABD0M4Y9_9CAEN</name>
<evidence type="ECO:0000313" key="2">
    <source>
        <dbReference type="EMBL" id="KAK7506473.1"/>
    </source>
</evidence>
<evidence type="ECO:0000256" key="1">
    <source>
        <dbReference type="SAM" id="MobiDB-lite"/>
    </source>
</evidence>
<organism evidence="2 3">
    <name type="scientific">Batillaria attramentaria</name>
    <dbReference type="NCBI Taxonomy" id="370345"/>
    <lineage>
        <taxon>Eukaryota</taxon>
        <taxon>Metazoa</taxon>
        <taxon>Spiralia</taxon>
        <taxon>Lophotrochozoa</taxon>
        <taxon>Mollusca</taxon>
        <taxon>Gastropoda</taxon>
        <taxon>Caenogastropoda</taxon>
        <taxon>Sorbeoconcha</taxon>
        <taxon>Cerithioidea</taxon>
        <taxon>Batillariidae</taxon>
        <taxon>Batillaria</taxon>
    </lineage>
</organism>
<evidence type="ECO:0000313" key="3">
    <source>
        <dbReference type="Proteomes" id="UP001519460"/>
    </source>
</evidence>
<sequence length="125" mass="14056">MSTNTQHSDGGNRFIHTPLPNTTSSTTPHSAHTSKTYITCACTPTFCTRSRSPTDHQTTRRHERTPATDTGTAKLRKIASAGNMFHFYRYNQVINWRSLAQWYIVCNLYVACKLQAAVECIADSE</sequence>
<keyword evidence="3" id="KW-1185">Reference proteome</keyword>
<dbReference type="EMBL" id="JACVVK020000007">
    <property type="protein sequence ID" value="KAK7506473.1"/>
    <property type="molecule type" value="Genomic_DNA"/>
</dbReference>
<dbReference type="AlphaFoldDB" id="A0ABD0M4Y9"/>
<accession>A0ABD0M4Y9</accession>
<gene>
    <name evidence="2" type="ORF">BaRGS_00002585</name>
</gene>
<proteinExistence type="predicted"/>